<feature type="region of interest" description="Disordered" evidence="1">
    <location>
        <begin position="141"/>
        <end position="232"/>
    </location>
</feature>
<gene>
    <name evidence="2" type="ORF">HCG48_10660</name>
</gene>
<feature type="region of interest" description="Disordered" evidence="1">
    <location>
        <begin position="74"/>
        <end position="129"/>
    </location>
</feature>
<accession>A0A6H1TWP6</accession>
<proteinExistence type="predicted"/>
<keyword evidence="3" id="KW-1185">Reference proteome</keyword>
<dbReference type="Proteomes" id="UP000500857">
    <property type="component" value="Chromosome"/>
</dbReference>
<feature type="compositionally biased region" description="Polar residues" evidence="1">
    <location>
        <begin position="582"/>
        <end position="600"/>
    </location>
</feature>
<reference evidence="2 3" key="1">
    <citation type="submission" date="2020-04" db="EMBL/GenBank/DDBJ databases">
        <authorList>
            <person name="Basu S."/>
            <person name="Maruthanayagam V."/>
            <person name="Chakraborty S."/>
            <person name="Pramanik A."/>
            <person name="Mukherjee J."/>
            <person name="Brink B."/>
        </authorList>
    </citation>
    <scope>NUCLEOTIDE SEQUENCE [LARGE SCALE GENOMIC DNA]</scope>
    <source>
        <strain evidence="2 3">AP17</strain>
    </source>
</reference>
<evidence type="ECO:0000313" key="3">
    <source>
        <dbReference type="Proteomes" id="UP000500857"/>
    </source>
</evidence>
<sequence length="620" mass="66705">MSYSFPAKTLFDSVRQPTGLAILASIGVHLLIGWSWDLFPLGSKKADPLEPVGLLELNPEEISRLPQFDEPVAVPEAQPSLGNPLPPPEPTDYTIPEDPARSPSWTLPPGRDDGLPTLPSDSATNFPSLWNIPDDLSAYNSYDRSITNTPPPPPADFGNFSDRPDSPPFGSLRTNQNQNNLDSGAPLPVPPPPLDVQSEQVNPNARLGEGTDGMNQQVDPGFKNPPDVNGEQKLADLGRQQSVGAENPLSRESLDRVASDYLDRARNNYNLGDSPSGDRPSSTEEEPPSNDRNHQNNQNNNNENQIASAEEYNEQRQEYYQNNPEERRELLDRLLGEKRRQEAANRNVTGSVSEDGETNIQSLSEVVRWRGTLAQNHTKIVDDPEKINIENIDPIADRYPAEACANQLEGKGTIGVFVDDKGAVIDGPRVLAATGHDILDGFASNWIEQQSFEGTNRPTIYVYPFSFTYNAERCDRAASDGETATETESNNPPAARGTTPPNPVENSEGGGRANPSETEASQPGDADGEATTGGGQQAPATSEDPAESEAEATGSESESGASEPSPPKADAEEAENPEGEASSPTDESAERQNVSDNGSQEGDRAPGQCNPNALPSLEGC</sequence>
<feature type="region of interest" description="Disordered" evidence="1">
    <location>
        <begin position="338"/>
        <end position="359"/>
    </location>
</feature>
<evidence type="ECO:0000313" key="2">
    <source>
        <dbReference type="EMBL" id="QIZ70991.1"/>
    </source>
</evidence>
<dbReference type="RefSeq" id="WP_168569146.1">
    <property type="nucleotide sequence ID" value="NZ_CP051167.1"/>
</dbReference>
<evidence type="ECO:0008006" key="4">
    <source>
        <dbReference type="Google" id="ProtNLM"/>
    </source>
</evidence>
<dbReference type="SUPFAM" id="SSF74653">
    <property type="entry name" value="TolA/TonB C-terminal domain"/>
    <property type="match status" value="1"/>
</dbReference>
<dbReference type="AlphaFoldDB" id="A0A6H1TWP6"/>
<feature type="compositionally biased region" description="Polar residues" evidence="1">
    <location>
        <begin position="344"/>
        <end position="359"/>
    </location>
</feature>
<organism evidence="2 3">
    <name type="scientific">Oxynema aestuarii AP17</name>
    <dbReference type="NCBI Taxonomy" id="2064643"/>
    <lineage>
        <taxon>Bacteria</taxon>
        <taxon>Bacillati</taxon>
        <taxon>Cyanobacteriota</taxon>
        <taxon>Cyanophyceae</taxon>
        <taxon>Oscillatoriophycideae</taxon>
        <taxon>Oscillatoriales</taxon>
        <taxon>Oscillatoriaceae</taxon>
        <taxon>Oxynema</taxon>
        <taxon>Oxynema aestuarii</taxon>
    </lineage>
</organism>
<feature type="region of interest" description="Disordered" evidence="1">
    <location>
        <begin position="265"/>
        <end position="301"/>
    </location>
</feature>
<feature type="compositionally biased region" description="Polar residues" evidence="1">
    <location>
        <begin position="172"/>
        <end position="182"/>
    </location>
</feature>
<evidence type="ECO:0000256" key="1">
    <source>
        <dbReference type="SAM" id="MobiDB-lite"/>
    </source>
</evidence>
<feature type="region of interest" description="Disordered" evidence="1">
    <location>
        <begin position="477"/>
        <end position="620"/>
    </location>
</feature>
<feature type="compositionally biased region" description="Low complexity" evidence="1">
    <location>
        <begin position="551"/>
        <end position="563"/>
    </location>
</feature>
<dbReference type="EMBL" id="CP051167">
    <property type="protein sequence ID" value="QIZ70991.1"/>
    <property type="molecule type" value="Genomic_DNA"/>
</dbReference>
<protein>
    <recommendedName>
        <fullName evidence="4">TonB family protein</fullName>
    </recommendedName>
</protein>
<feature type="compositionally biased region" description="Polar residues" evidence="1">
    <location>
        <begin position="119"/>
        <end position="128"/>
    </location>
</feature>
<feature type="compositionally biased region" description="Polar residues" evidence="1">
    <location>
        <begin position="482"/>
        <end position="492"/>
    </location>
</feature>
<dbReference type="KEGG" id="oxy:HCG48_10660"/>
<name>A0A6H1TWP6_9CYAN</name>